<proteinExistence type="predicted"/>
<feature type="compositionally biased region" description="Polar residues" evidence="1">
    <location>
        <begin position="67"/>
        <end position="82"/>
    </location>
</feature>
<accession>A0A9W6AE16</accession>
<comment type="caution">
    <text evidence="2">The sequence shown here is derived from an EMBL/GenBank/DDBJ whole genome shotgun (WGS) entry which is preliminary data.</text>
</comment>
<dbReference type="AlphaFoldDB" id="A0A9W6AE16"/>
<reference evidence="2" key="1">
    <citation type="submission" date="2022-07" db="EMBL/GenBank/DDBJ databases">
        <title>Taxonomy of Aspergillus series Nigri: significant species reduction supported by multi-species coalescent approaches.</title>
        <authorList>
            <person name="Bian C."/>
            <person name="Kusuya Y."/>
            <person name="Sklenar F."/>
            <person name="D'hooge E."/>
            <person name="Yaguchi T."/>
            <person name="Takahashi H."/>
            <person name="Hubka V."/>
        </authorList>
    </citation>
    <scope>NUCLEOTIDE SEQUENCE</scope>
    <source>
        <strain evidence="2">IFM 63604</strain>
    </source>
</reference>
<feature type="non-terminal residue" evidence="2">
    <location>
        <position position="82"/>
    </location>
</feature>
<dbReference type="Proteomes" id="UP001144191">
    <property type="component" value="Unassembled WGS sequence"/>
</dbReference>
<sequence length="82" mass="9172">MSECVYGFPCDESDFLTLFSEPTRLVNPTPSVSWIEAELAEMEAADRHDPQHYESTSGDFSVHDRQMTGSSPDYVSCCSQDT</sequence>
<dbReference type="EMBL" id="BRPB01000415">
    <property type="protein sequence ID" value="GLA56271.1"/>
    <property type="molecule type" value="Genomic_DNA"/>
</dbReference>
<evidence type="ECO:0000313" key="2">
    <source>
        <dbReference type="EMBL" id="GLA56271.1"/>
    </source>
</evidence>
<name>A0A9W6AE16_ASPNG</name>
<organism evidence="2 3">
    <name type="scientific">Aspergillus niger</name>
    <dbReference type="NCBI Taxonomy" id="5061"/>
    <lineage>
        <taxon>Eukaryota</taxon>
        <taxon>Fungi</taxon>
        <taxon>Dikarya</taxon>
        <taxon>Ascomycota</taxon>
        <taxon>Pezizomycotina</taxon>
        <taxon>Eurotiomycetes</taxon>
        <taxon>Eurotiomycetidae</taxon>
        <taxon>Eurotiales</taxon>
        <taxon>Aspergillaceae</taxon>
        <taxon>Aspergillus</taxon>
        <taxon>Aspergillus subgen. Circumdati</taxon>
    </lineage>
</organism>
<feature type="region of interest" description="Disordered" evidence="1">
    <location>
        <begin position="45"/>
        <end position="82"/>
    </location>
</feature>
<evidence type="ECO:0000256" key="1">
    <source>
        <dbReference type="SAM" id="MobiDB-lite"/>
    </source>
</evidence>
<protein>
    <submittedName>
        <fullName evidence="2">Uncharacterized protein</fullName>
    </submittedName>
</protein>
<gene>
    <name evidence="2" type="ORF">AnigIFM63604_007000</name>
</gene>
<evidence type="ECO:0000313" key="3">
    <source>
        <dbReference type="Proteomes" id="UP001144191"/>
    </source>
</evidence>